<sequence length="83" mass="9210">MNPALLRKVILGVSVGWAVIAAILALTFFMGWLPREIFDWVFIGGFILYAVVITFLSKALQEMSDDEVPPADDQVEKPSTDPK</sequence>
<evidence type="ECO:0000256" key="1">
    <source>
        <dbReference type="SAM" id="Phobius"/>
    </source>
</evidence>
<evidence type="ECO:0000313" key="3">
    <source>
        <dbReference type="Proteomes" id="UP000663929"/>
    </source>
</evidence>
<reference evidence="2" key="1">
    <citation type="submission" date="2021-03" db="EMBL/GenBank/DDBJ databases">
        <title>Acanthopleuribacteraceae sp. M133.</title>
        <authorList>
            <person name="Wang G."/>
        </authorList>
    </citation>
    <scope>NUCLEOTIDE SEQUENCE</scope>
    <source>
        <strain evidence="2">M133</strain>
    </source>
</reference>
<dbReference type="AlphaFoldDB" id="A0A8A4TJN8"/>
<dbReference type="EMBL" id="CP071793">
    <property type="protein sequence ID" value="QTD49362.1"/>
    <property type="molecule type" value="Genomic_DNA"/>
</dbReference>
<organism evidence="2 3">
    <name type="scientific">Sulfidibacter corallicola</name>
    <dbReference type="NCBI Taxonomy" id="2818388"/>
    <lineage>
        <taxon>Bacteria</taxon>
        <taxon>Pseudomonadati</taxon>
        <taxon>Acidobacteriota</taxon>
        <taxon>Holophagae</taxon>
        <taxon>Acanthopleuribacterales</taxon>
        <taxon>Acanthopleuribacteraceae</taxon>
        <taxon>Sulfidibacter</taxon>
    </lineage>
</organism>
<keyword evidence="1" id="KW-0812">Transmembrane</keyword>
<dbReference type="KEGG" id="scor:J3U87_27575"/>
<proteinExistence type="predicted"/>
<keyword evidence="3" id="KW-1185">Reference proteome</keyword>
<accession>A0A8A4TJN8</accession>
<dbReference type="Proteomes" id="UP000663929">
    <property type="component" value="Chromosome"/>
</dbReference>
<protein>
    <submittedName>
        <fullName evidence="2">Uncharacterized protein</fullName>
    </submittedName>
</protein>
<name>A0A8A4TJN8_SULCO</name>
<keyword evidence="1" id="KW-1133">Transmembrane helix</keyword>
<dbReference type="RefSeq" id="WP_237378997.1">
    <property type="nucleotide sequence ID" value="NZ_CP071793.1"/>
</dbReference>
<feature type="transmembrane region" description="Helical" evidence="1">
    <location>
        <begin position="37"/>
        <end position="56"/>
    </location>
</feature>
<feature type="transmembrane region" description="Helical" evidence="1">
    <location>
        <begin position="9"/>
        <end position="31"/>
    </location>
</feature>
<evidence type="ECO:0000313" key="2">
    <source>
        <dbReference type="EMBL" id="QTD49362.1"/>
    </source>
</evidence>
<keyword evidence="1" id="KW-0472">Membrane</keyword>
<gene>
    <name evidence="2" type="ORF">J3U87_27575</name>
</gene>